<evidence type="ECO:0000313" key="14">
    <source>
        <dbReference type="EnsemblPlants" id="KEH41451"/>
    </source>
</evidence>
<keyword evidence="13" id="KW-0012">Acyltransferase</keyword>
<keyword evidence="13" id="KW-0436">Ligase</keyword>
<sequence>MSSSTGDTHWCYNCMRPVRLGRIHTVCSSCDGGFVQDLNDMVHSSYGVDNVEELGQRHQMDSIPEHAPRFTTPLLIYGGQIPFRFSRQGGIDALFNGTPGTGVTIGNSVNYFTGPGVEELLEQLSANDRRGPPPASRSSIDAIPIVKISSRHLRSDPHCPVCQDKFELGSDARRMPCKHMFHSDCIVPWLVQHNTCPVCRQELPQQSGRRRNPFSFLWPFGSSNSRSNDGATGSSSLTPGIPENSQNAQHSGWPFE</sequence>
<dbReference type="Proteomes" id="UP000002051">
    <property type="component" value="Unassembled WGS sequence"/>
</dbReference>
<evidence type="ECO:0000256" key="2">
    <source>
        <dbReference type="ARBA" id="ARBA00012483"/>
    </source>
</evidence>
<dbReference type="InterPro" id="IPR001841">
    <property type="entry name" value="Znf_RING"/>
</dbReference>
<dbReference type="Pfam" id="PF13639">
    <property type="entry name" value="zf-RING_2"/>
    <property type="match status" value="1"/>
</dbReference>
<dbReference type="GO" id="GO:0005737">
    <property type="term" value="C:cytoplasm"/>
    <property type="evidence" value="ECO:0000318"/>
    <property type="project" value="GO_Central"/>
</dbReference>
<evidence type="ECO:0000256" key="8">
    <source>
        <dbReference type="PROSITE-ProRule" id="PRU00175"/>
    </source>
</evidence>
<accession>B7FGT7</accession>
<dbReference type="EC" id="2.3.2.27" evidence="2"/>
<evidence type="ECO:0000313" key="15">
    <source>
        <dbReference type="Proteomes" id="UP000002051"/>
    </source>
</evidence>
<reference evidence="13" key="5">
    <citation type="journal article" date="2018" name="Nat. Plants">
        <title>Whole-genome landscape of Medicago truncatula symbiotic genes.</title>
        <authorList>
            <person name="Pecrix Y."/>
            <person name="Gamas P."/>
            <person name="Carrere S."/>
        </authorList>
    </citation>
    <scope>NUCLEOTIDE SEQUENCE</scope>
    <source>
        <tissue evidence="13">Leaves</tissue>
    </source>
</reference>
<keyword evidence="7" id="KW-0862">Zinc</keyword>
<dbReference type="EnsemblPlants" id="KEH41451">
    <property type="protein sequence ID" value="KEH41451"/>
    <property type="gene ID" value="MTR_1g051105"/>
</dbReference>
<reference evidence="12 15" key="3">
    <citation type="journal article" date="2014" name="BMC Genomics">
        <title>An improved genome release (version Mt4.0) for the model legume Medicago truncatula.</title>
        <authorList>
            <person name="Tang H."/>
            <person name="Krishnakumar V."/>
            <person name="Bidwell S."/>
            <person name="Rosen B."/>
            <person name="Chan A."/>
            <person name="Zhou S."/>
            <person name="Gentzbittel L."/>
            <person name="Childs K.L."/>
            <person name="Yandell M."/>
            <person name="Gundlach H."/>
            <person name="Mayer K.F."/>
            <person name="Schwartz D.C."/>
            <person name="Town C.D."/>
        </authorList>
    </citation>
    <scope>GENOME REANNOTATION</scope>
    <source>
        <strain evidence="12">A17</strain>
        <strain evidence="14 15">cv. Jemalong A17</strain>
    </source>
</reference>
<dbReference type="OrthoDB" id="8062037at2759"/>
<organism evidence="11">
    <name type="scientific">Medicago truncatula</name>
    <name type="common">Barrel medic</name>
    <name type="synonym">Medicago tribuloides</name>
    <dbReference type="NCBI Taxonomy" id="3880"/>
    <lineage>
        <taxon>Eukaryota</taxon>
        <taxon>Viridiplantae</taxon>
        <taxon>Streptophyta</taxon>
        <taxon>Embryophyta</taxon>
        <taxon>Tracheophyta</taxon>
        <taxon>Spermatophyta</taxon>
        <taxon>Magnoliopsida</taxon>
        <taxon>eudicotyledons</taxon>
        <taxon>Gunneridae</taxon>
        <taxon>Pentapetalae</taxon>
        <taxon>rosids</taxon>
        <taxon>fabids</taxon>
        <taxon>Fabales</taxon>
        <taxon>Fabaceae</taxon>
        <taxon>Papilionoideae</taxon>
        <taxon>50 kb inversion clade</taxon>
        <taxon>NPAAA clade</taxon>
        <taxon>Hologalegina</taxon>
        <taxon>IRL clade</taxon>
        <taxon>Trifolieae</taxon>
        <taxon>Medicago</taxon>
    </lineage>
</organism>
<dbReference type="GO" id="GO:0061630">
    <property type="term" value="F:ubiquitin protein ligase activity"/>
    <property type="evidence" value="ECO:0000318"/>
    <property type="project" value="GO_Central"/>
</dbReference>
<feature type="compositionally biased region" description="Polar residues" evidence="9">
    <location>
        <begin position="223"/>
        <end position="250"/>
    </location>
</feature>
<reference evidence="12 15" key="2">
    <citation type="journal article" date="2011" name="Nature">
        <title>The Medicago genome provides insight into the evolution of rhizobial symbioses.</title>
        <authorList>
            <person name="Young N.D."/>
            <person name="Debelle F."/>
            <person name="Oldroyd G.E."/>
            <person name="Geurts R."/>
            <person name="Cannon S.B."/>
            <person name="Udvardi M.K."/>
            <person name="Benedito V.A."/>
            <person name="Mayer K.F."/>
            <person name="Gouzy J."/>
            <person name="Schoof H."/>
            <person name="Van de Peer Y."/>
            <person name="Proost S."/>
            <person name="Cook D.R."/>
            <person name="Meyers B.C."/>
            <person name="Spannagl M."/>
            <person name="Cheung F."/>
            <person name="De Mita S."/>
            <person name="Krishnakumar V."/>
            <person name="Gundlach H."/>
            <person name="Zhou S."/>
            <person name="Mudge J."/>
            <person name="Bharti A.K."/>
            <person name="Murray J.D."/>
            <person name="Naoumkina M.A."/>
            <person name="Rosen B."/>
            <person name="Silverstein K.A."/>
            <person name="Tang H."/>
            <person name="Rombauts S."/>
            <person name="Zhao P.X."/>
            <person name="Zhou P."/>
            <person name="Barbe V."/>
            <person name="Bardou P."/>
            <person name="Bechner M."/>
            <person name="Bellec A."/>
            <person name="Berger A."/>
            <person name="Berges H."/>
            <person name="Bidwell S."/>
            <person name="Bisseling T."/>
            <person name="Choisne N."/>
            <person name="Couloux A."/>
            <person name="Denny R."/>
            <person name="Deshpande S."/>
            <person name="Dai X."/>
            <person name="Doyle J.J."/>
            <person name="Dudez A.M."/>
            <person name="Farmer A.D."/>
            <person name="Fouteau S."/>
            <person name="Franken C."/>
            <person name="Gibelin C."/>
            <person name="Gish J."/>
            <person name="Goldstein S."/>
            <person name="Gonzalez A.J."/>
            <person name="Green P.J."/>
            <person name="Hallab A."/>
            <person name="Hartog M."/>
            <person name="Hua A."/>
            <person name="Humphray S.J."/>
            <person name="Jeong D.H."/>
            <person name="Jing Y."/>
            <person name="Jocker A."/>
            <person name="Kenton S.M."/>
            <person name="Kim D.J."/>
            <person name="Klee K."/>
            <person name="Lai H."/>
            <person name="Lang C."/>
            <person name="Lin S."/>
            <person name="Macmil S.L."/>
            <person name="Magdelenat G."/>
            <person name="Matthews L."/>
            <person name="McCorrison J."/>
            <person name="Monaghan E.L."/>
            <person name="Mun J.H."/>
            <person name="Najar F.Z."/>
            <person name="Nicholson C."/>
            <person name="Noirot C."/>
            <person name="O'Bleness M."/>
            <person name="Paule C.R."/>
            <person name="Poulain J."/>
            <person name="Prion F."/>
            <person name="Qin B."/>
            <person name="Qu C."/>
            <person name="Retzel E.F."/>
            <person name="Riddle C."/>
            <person name="Sallet E."/>
            <person name="Samain S."/>
            <person name="Samson N."/>
            <person name="Sanders I."/>
            <person name="Saurat O."/>
            <person name="Scarpelli C."/>
            <person name="Schiex T."/>
            <person name="Segurens B."/>
            <person name="Severin A.J."/>
            <person name="Sherrier D.J."/>
            <person name="Shi R."/>
            <person name="Sims S."/>
            <person name="Singer S.R."/>
            <person name="Sinharoy S."/>
            <person name="Sterck L."/>
            <person name="Viollet A."/>
            <person name="Wang B.B."/>
            <person name="Wang K."/>
            <person name="Wang M."/>
            <person name="Wang X."/>
            <person name="Warfsmann J."/>
            <person name="Weissenbach J."/>
            <person name="White D.D."/>
            <person name="White J.D."/>
            <person name="Wiley G.B."/>
            <person name="Wincker P."/>
            <person name="Xing Y."/>
            <person name="Yang L."/>
            <person name="Yao Z."/>
            <person name="Ying F."/>
            <person name="Zhai J."/>
            <person name="Zhou L."/>
            <person name="Zuber A."/>
            <person name="Denarie J."/>
            <person name="Dixon R.A."/>
            <person name="May G.D."/>
            <person name="Schwartz D.C."/>
            <person name="Rogers J."/>
            <person name="Quetier F."/>
            <person name="Town C.D."/>
            <person name="Roe B.A."/>
        </authorList>
    </citation>
    <scope>NUCLEOTIDE SEQUENCE [LARGE SCALE GENOMIC DNA]</scope>
    <source>
        <strain evidence="12">A17</strain>
        <strain evidence="14 15">cv. Jemalong A17</strain>
    </source>
</reference>
<dbReference type="PANTHER" id="PTHR15710:SF34">
    <property type="entry name" value="E3 UBIQUITIN-PROTEIN LIGASE RHC1A-RELATED"/>
    <property type="match status" value="1"/>
</dbReference>
<evidence type="ECO:0000256" key="5">
    <source>
        <dbReference type="ARBA" id="ARBA00022771"/>
    </source>
</evidence>
<dbReference type="GO" id="GO:0016874">
    <property type="term" value="F:ligase activity"/>
    <property type="evidence" value="ECO:0007669"/>
    <property type="project" value="UniProtKB-KW"/>
</dbReference>
<keyword evidence="3 13" id="KW-0808">Transferase</keyword>
<evidence type="ECO:0000259" key="10">
    <source>
        <dbReference type="PROSITE" id="PS50089"/>
    </source>
</evidence>
<dbReference type="PROSITE" id="PS50089">
    <property type="entry name" value="ZF_RING_2"/>
    <property type="match status" value="1"/>
</dbReference>
<dbReference type="SMART" id="SM00184">
    <property type="entry name" value="RING"/>
    <property type="match status" value="1"/>
</dbReference>
<keyword evidence="5 8" id="KW-0863">Zinc-finger</keyword>
<dbReference type="Proteomes" id="UP000265566">
    <property type="component" value="Chromosome 1"/>
</dbReference>
<evidence type="ECO:0000256" key="9">
    <source>
        <dbReference type="SAM" id="MobiDB-lite"/>
    </source>
</evidence>
<dbReference type="GO" id="GO:0008270">
    <property type="term" value="F:zinc ion binding"/>
    <property type="evidence" value="ECO:0007669"/>
    <property type="project" value="UniProtKB-KW"/>
</dbReference>
<dbReference type="Gramene" id="rna2651">
    <property type="protein sequence ID" value="RHN78976.1"/>
    <property type="gene ID" value="gene2651"/>
</dbReference>
<dbReference type="AlphaFoldDB" id="B7FGT7"/>
<dbReference type="EMBL" id="CM001217">
    <property type="protein sequence ID" value="KEH41451.1"/>
    <property type="molecule type" value="Genomic_DNA"/>
</dbReference>
<feature type="domain" description="RING-type" evidence="10">
    <location>
        <begin position="159"/>
        <end position="200"/>
    </location>
</feature>
<evidence type="ECO:0000313" key="11">
    <source>
        <dbReference type="EMBL" id="ACJ83966.1"/>
    </source>
</evidence>
<dbReference type="EMBL" id="PSQE01000001">
    <property type="protein sequence ID" value="RHN78976.1"/>
    <property type="molecule type" value="Genomic_DNA"/>
</dbReference>
<dbReference type="KEGG" id="mtr:25483287"/>
<reference evidence="14" key="4">
    <citation type="submission" date="2015-04" db="UniProtKB">
        <authorList>
            <consortium name="EnsemblPlants"/>
        </authorList>
    </citation>
    <scope>IDENTIFICATION</scope>
    <source>
        <strain evidence="14">cv. Jemalong A17</strain>
    </source>
</reference>
<dbReference type="PANTHER" id="PTHR15710">
    <property type="entry name" value="E3 UBIQUITIN-PROTEIN LIGASE PRAJA"/>
    <property type="match status" value="1"/>
</dbReference>
<dbReference type="InterPro" id="IPR013083">
    <property type="entry name" value="Znf_RING/FYVE/PHD"/>
</dbReference>
<evidence type="ECO:0000256" key="4">
    <source>
        <dbReference type="ARBA" id="ARBA00022723"/>
    </source>
</evidence>
<feature type="region of interest" description="Disordered" evidence="9">
    <location>
        <begin position="223"/>
        <end position="256"/>
    </location>
</feature>
<name>B7FGT7_MEDTR</name>
<evidence type="ECO:0000256" key="6">
    <source>
        <dbReference type="ARBA" id="ARBA00022786"/>
    </source>
</evidence>
<gene>
    <name evidence="14" type="primary">25483287</name>
    <name evidence="12" type="ordered locus">MTR_1g051105</name>
    <name evidence="13" type="ORF">MtrunA17_Chr1g0171791</name>
</gene>
<comment type="catalytic activity">
    <reaction evidence="1">
        <text>S-ubiquitinyl-[E2 ubiquitin-conjugating enzyme]-L-cysteine + [acceptor protein]-L-lysine = [E2 ubiquitin-conjugating enzyme]-L-cysteine + N(6)-ubiquitinyl-[acceptor protein]-L-lysine.</text>
        <dbReference type="EC" id="2.3.2.27"/>
    </reaction>
</comment>
<protein>
    <recommendedName>
        <fullName evidence="2">RING-type E3 ubiquitin transferase</fullName>
        <ecNumber evidence="2">2.3.2.27</ecNumber>
    </recommendedName>
</protein>
<evidence type="ECO:0000313" key="12">
    <source>
        <dbReference type="EMBL" id="KEH41451.1"/>
    </source>
</evidence>
<dbReference type="GO" id="GO:0016567">
    <property type="term" value="P:protein ubiquitination"/>
    <property type="evidence" value="ECO:0000318"/>
    <property type="project" value="GO_Central"/>
</dbReference>
<proteinExistence type="evidence at transcript level"/>
<keyword evidence="4" id="KW-0479">Metal-binding</keyword>
<dbReference type="Gene3D" id="3.30.40.10">
    <property type="entry name" value="Zinc/RING finger domain, C3HC4 (zinc finger)"/>
    <property type="match status" value="1"/>
</dbReference>
<dbReference type="CDD" id="cd16667">
    <property type="entry name" value="RING-H2_RNF126-like"/>
    <property type="match status" value="1"/>
</dbReference>
<keyword evidence="6" id="KW-0833">Ubl conjugation pathway</keyword>
<reference evidence="11" key="1">
    <citation type="submission" date="2008-12" db="EMBL/GenBank/DDBJ databases">
        <title>Medicago truncatula full length cdna cloning project.</title>
        <authorList>
            <person name="Moskal W."/>
            <person name="Chan A."/>
            <person name="Cheung F."/>
            <person name="Xiao Y."/>
            <person name="Town C.D."/>
        </authorList>
    </citation>
    <scope>NUCLEOTIDE SEQUENCE</scope>
</reference>
<evidence type="ECO:0000256" key="3">
    <source>
        <dbReference type="ARBA" id="ARBA00022679"/>
    </source>
</evidence>
<dbReference type="EMBL" id="BT051302">
    <property type="protein sequence ID" value="ACJ83966.1"/>
    <property type="molecule type" value="mRNA"/>
</dbReference>
<evidence type="ECO:0000256" key="7">
    <source>
        <dbReference type="ARBA" id="ARBA00022833"/>
    </source>
</evidence>
<keyword evidence="15" id="KW-1185">Reference proteome</keyword>
<dbReference type="HOGENOM" id="CLU_034892_1_2_1"/>
<evidence type="ECO:0000313" key="13">
    <source>
        <dbReference type="EMBL" id="RHN78976.1"/>
    </source>
</evidence>
<dbReference type="FunFam" id="3.30.40.10:FF:000022">
    <property type="entry name" value="E3 ubiquitin-protein ligase RING1-like"/>
    <property type="match status" value="1"/>
</dbReference>
<evidence type="ECO:0000256" key="1">
    <source>
        <dbReference type="ARBA" id="ARBA00000900"/>
    </source>
</evidence>
<dbReference type="SUPFAM" id="SSF57850">
    <property type="entry name" value="RING/U-box"/>
    <property type="match status" value="1"/>
</dbReference>